<evidence type="ECO:0000313" key="1">
    <source>
        <dbReference type="EMBL" id="KMT22877.1"/>
    </source>
</evidence>
<keyword evidence="2" id="KW-1185">Reference proteome</keyword>
<dbReference type="RefSeq" id="WP_048569607.1">
    <property type="nucleotide sequence ID" value="NZ_LFVU01000004.1"/>
</dbReference>
<reference evidence="1 2" key="1">
    <citation type="submission" date="2015-06" db="EMBL/GenBank/DDBJ databases">
        <title>Draft genome sequence of the purine-degrading Clostridium cylindrosporum HC-1 (DSM 605).</title>
        <authorList>
            <person name="Poehlein A."/>
            <person name="Schiel-Bengelsdorf B."/>
            <person name="Bengelsdorf F."/>
            <person name="Daniel R."/>
            <person name="Duerre P."/>
        </authorList>
    </citation>
    <scope>NUCLEOTIDE SEQUENCE [LARGE SCALE GENOMIC DNA]</scope>
    <source>
        <strain evidence="1 2">DSM 605</strain>
    </source>
</reference>
<dbReference type="AlphaFoldDB" id="A0A0J8DAK4"/>
<dbReference type="EMBL" id="LFVU01000004">
    <property type="protein sequence ID" value="KMT22877.1"/>
    <property type="molecule type" value="Genomic_DNA"/>
</dbReference>
<dbReference type="STRING" id="1121307.CLCY_5c01160"/>
<dbReference type="Proteomes" id="UP000036756">
    <property type="component" value="Unassembled WGS sequence"/>
</dbReference>
<proteinExistence type="predicted"/>
<comment type="caution">
    <text evidence="1">The sequence shown here is derived from an EMBL/GenBank/DDBJ whole genome shotgun (WGS) entry which is preliminary data.</text>
</comment>
<gene>
    <name evidence="1" type="ORF">CLCY_5c01160</name>
</gene>
<accession>A0A0J8DAK4</accession>
<dbReference type="PATRIC" id="fig|1121307.3.peg.2051"/>
<protein>
    <submittedName>
        <fullName evidence="1">Uncharacterized protein</fullName>
    </submittedName>
</protein>
<sequence length="61" mass="6992">MIKFTLPRDVCFEKDSFKFLKTMKGSKGVSLLGEELMKKTIFVDSYAMYIREASLNPPPTI</sequence>
<evidence type="ECO:0000313" key="2">
    <source>
        <dbReference type="Proteomes" id="UP000036756"/>
    </source>
</evidence>
<name>A0A0J8DAK4_CLOCY</name>
<organism evidence="1 2">
    <name type="scientific">Clostridium cylindrosporum DSM 605</name>
    <dbReference type="NCBI Taxonomy" id="1121307"/>
    <lineage>
        <taxon>Bacteria</taxon>
        <taxon>Bacillati</taxon>
        <taxon>Bacillota</taxon>
        <taxon>Clostridia</taxon>
        <taxon>Eubacteriales</taxon>
        <taxon>Clostridiaceae</taxon>
        <taxon>Clostridium</taxon>
    </lineage>
</organism>